<comment type="caution">
    <text evidence="2">The sequence shown here is derived from an EMBL/GenBank/DDBJ whole genome shotgun (WGS) entry which is preliminary data.</text>
</comment>
<feature type="domain" description="G" evidence="1">
    <location>
        <begin position="44"/>
        <end position="147"/>
    </location>
</feature>
<dbReference type="PRINTS" id="PR00195">
    <property type="entry name" value="DYNAMIN"/>
</dbReference>
<proteinExistence type="predicted"/>
<accession>A0A4Q7URT4</accession>
<dbReference type="Pfam" id="PF01926">
    <property type="entry name" value="MMR_HSR1"/>
    <property type="match status" value="1"/>
</dbReference>
<reference evidence="2 3" key="1">
    <citation type="submission" date="2019-02" db="EMBL/GenBank/DDBJ databases">
        <title>Sequencing the genomes of 1000 actinobacteria strains.</title>
        <authorList>
            <person name="Klenk H.-P."/>
        </authorList>
    </citation>
    <scope>NUCLEOTIDE SEQUENCE [LARGE SCALE GENOMIC DNA]</scope>
    <source>
        <strain evidence="2 3">DSM 45779</strain>
    </source>
</reference>
<evidence type="ECO:0000313" key="2">
    <source>
        <dbReference type="EMBL" id="RZT84326.1"/>
    </source>
</evidence>
<evidence type="ECO:0000259" key="1">
    <source>
        <dbReference type="Pfam" id="PF01926"/>
    </source>
</evidence>
<gene>
    <name evidence="2" type="ORF">EV383_1164</name>
</gene>
<organism evidence="2 3">
    <name type="scientific">Pseudonocardia sediminis</name>
    <dbReference type="NCBI Taxonomy" id="1397368"/>
    <lineage>
        <taxon>Bacteria</taxon>
        <taxon>Bacillati</taxon>
        <taxon>Actinomycetota</taxon>
        <taxon>Actinomycetes</taxon>
        <taxon>Pseudonocardiales</taxon>
        <taxon>Pseudonocardiaceae</taxon>
        <taxon>Pseudonocardia</taxon>
    </lineage>
</organism>
<dbReference type="EMBL" id="SHKL01000001">
    <property type="protein sequence ID" value="RZT84326.1"/>
    <property type="molecule type" value="Genomic_DNA"/>
</dbReference>
<dbReference type="InterPro" id="IPR027417">
    <property type="entry name" value="P-loop_NTPase"/>
</dbReference>
<sequence>MTPAPPTLVNRVRGLVHRACSVYGGGPAMPDLLAAAARLDEPLRVAIAGRIKAGKSTLLNALVGQELAATDAGECTRVVTWYRDGHTYRVGAQLRSGRRLGLPPGPTGGAPDLQGLSADEIDHLMVDWPSPALREMTLIDTPGMDSLTTELSGRTTSTLTPDDDEGPGAVDAVVYLMRHMHATDVSFLEAFRDDPAERRPINTIGVLARADEVGHGRPGALDSAARVAGRYREDPRVRALCQTVLPVAGLLAATAATLREDEFRALGLLAAADDGVADKLLLTANRFVAAGTELDLGPARRAALLERFGLFGVRLSVQLIDSGVATTAGALSRELLHRSGLSPFREALTSRFAGRAEVLKARSALRATESVLRRYPVPAAAALMHELELVTAGAHEFAEIRLLDTLRTGALMLTDAERATAERLLGGEGVAPGTRLGPPPGSTREETLQVAQAALVQWQRRAEHPSSGRDVREACRVLVRTCEGLLLGVLENGLPLQRAVPNTGFVSNGGVATGPGRVADCS</sequence>
<dbReference type="InterPro" id="IPR006073">
    <property type="entry name" value="GTP-bd"/>
</dbReference>
<dbReference type="SUPFAM" id="SSF52540">
    <property type="entry name" value="P-loop containing nucleoside triphosphate hydrolases"/>
    <property type="match status" value="1"/>
</dbReference>
<keyword evidence="3" id="KW-1185">Reference proteome</keyword>
<dbReference type="AlphaFoldDB" id="A0A4Q7URT4"/>
<dbReference type="Gene3D" id="3.40.50.300">
    <property type="entry name" value="P-loop containing nucleotide triphosphate hydrolases"/>
    <property type="match status" value="1"/>
</dbReference>
<dbReference type="RefSeq" id="WP_130288940.1">
    <property type="nucleotide sequence ID" value="NZ_SHKL01000001.1"/>
</dbReference>
<evidence type="ECO:0000313" key="3">
    <source>
        <dbReference type="Proteomes" id="UP000291591"/>
    </source>
</evidence>
<name>A0A4Q7URT4_PSEST</name>
<dbReference type="GO" id="GO:0005525">
    <property type="term" value="F:GTP binding"/>
    <property type="evidence" value="ECO:0007669"/>
    <property type="project" value="InterPro"/>
</dbReference>
<dbReference type="InterPro" id="IPR022812">
    <property type="entry name" value="Dynamin"/>
</dbReference>
<protein>
    <submittedName>
        <fullName evidence="2">50S ribosome-binding GTPase</fullName>
    </submittedName>
</protein>
<dbReference type="OrthoDB" id="4379468at2"/>
<dbReference type="Proteomes" id="UP000291591">
    <property type="component" value="Unassembled WGS sequence"/>
</dbReference>